<keyword evidence="4" id="KW-0624">Polysaccharide degradation</keyword>
<dbReference type="InterPro" id="IPR050314">
    <property type="entry name" value="Glycosyl_Hydrlase_18"/>
</dbReference>
<feature type="region of interest" description="Disordered" evidence="8">
    <location>
        <begin position="56"/>
        <end position="84"/>
    </location>
</feature>
<dbReference type="RefSeq" id="WP_053013209.1">
    <property type="nucleotide sequence ID" value="NZ_CP011371.1"/>
</dbReference>
<dbReference type="EC" id="3.2.1.14" evidence="2"/>
<sequence length="469" mass="49849">MSSGWDDKPASAVRLTEGKQNRGVAGRPAAPQRRALMQHLAAGALLSVGLVACGGGGSSSSSGSGGPSSGDQAGSGTGSGGTGDSRPWVTAYYAGYFWEDGEGLQQPQHVDMTAMTHLVFARVAPGMGATVAQVVEGAGTAHDPNHPYNPGYVGAGHAGNKSVEQYLIDRAHAAGTQALLMVGGVGDGPAYAASTAPAVRATFVKNLLDYLAAHDYDGVDIDWEDDLDAPQHQAQLIALLKELRQRAKADYPRWRERPFVITFPGYALNTNTDRVDPWKVEVASLVDQYNLMSYAMAFDAPGWVSSHFSPIAGAKPNRPMDLTSSVQAYVDAGVPRHKVGIGIGFYAINIAPPVTGPDQAIPEGVHVESYDVEWSWSNLVRHGYLSEGQERWDTAAQMHYRSYPGGFQPEGRGLTGYLSYEDPDSIRAKGAWVRRTGAGGTIVWLVNYGSSDGKTNPLMDAVKEGFLAP</sequence>
<dbReference type="InterPro" id="IPR001579">
    <property type="entry name" value="Glyco_hydro_18_chit_AS"/>
</dbReference>
<feature type="compositionally biased region" description="Gly residues" evidence="8">
    <location>
        <begin position="56"/>
        <end position="83"/>
    </location>
</feature>
<dbReference type="GO" id="GO:0006032">
    <property type="term" value="P:chitin catabolic process"/>
    <property type="evidence" value="ECO:0007669"/>
    <property type="project" value="UniProtKB-KW"/>
</dbReference>
<comment type="similarity">
    <text evidence="7">Belongs to the glycosyl hydrolase 18 family.</text>
</comment>
<evidence type="ECO:0000259" key="9">
    <source>
        <dbReference type="PROSITE" id="PS51910"/>
    </source>
</evidence>
<dbReference type="InterPro" id="IPR001223">
    <property type="entry name" value="Glyco_hydro18_cat"/>
</dbReference>
<proteinExistence type="inferred from homology"/>
<dbReference type="STRING" id="413882.AAW51_0024"/>
<evidence type="ECO:0000256" key="3">
    <source>
        <dbReference type="ARBA" id="ARBA00022801"/>
    </source>
</evidence>
<dbReference type="OrthoDB" id="1153097at2"/>
<gene>
    <name evidence="10" type="ORF">AAW51_0024</name>
</gene>
<evidence type="ECO:0000313" key="10">
    <source>
        <dbReference type="EMBL" id="AKJ26715.1"/>
    </source>
</evidence>
<keyword evidence="5 6" id="KW-0326">Glycosidase</keyword>
<dbReference type="PROSITE" id="PS51910">
    <property type="entry name" value="GH18_2"/>
    <property type="match status" value="1"/>
</dbReference>
<dbReference type="EMBL" id="CP011371">
    <property type="protein sequence ID" value="AKJ26715.1"/>
    <property type="molecule type" value="Genomic_DNA"/>
</dbReference>
<keyword evidence="3 6" id="KW-0378">Hydrolase</keyword>
<keyword evidence="11" id="KW-1185">Reference proteome</keyword>
<protein>
    <recommendedName>
        <fullName evidence="2">chitinase</fullName>
        <ecNumber evidence="2">3.2.1.14</ecNumber>
    </recommendedName>
</protein>
<reference evidence="10 11" key="1">
    <citation type="submission" date="2015-05" db="EMBL/GenBank/DDBJ databases">
        <authorList>
            <person name="Tang B."/>
            <person name="Yu Y."/>
        </authorList>
    </citation>
    <scope>NUCLEOTIDE SEQUENCE [LARGE SCALE GENOMIC DNA]</scope>
    <source>
        <strain evidence="10 11">DSM 7029</strain>
    </source>
</reference>
<keyword evidence="4" id="KW-0119">Carbohydrate metabolism</keyword>
<dbReference type="KEGG" id="pbh:AAW51_0024"/>
<dbReference type="Gene3D" id="3.20.20.80">
    <property type="entry name" value="Glycosidases"/>
    <property type="match status" value="1"/>
</dbReference>
<evidence type="ECO:0000256" key="6">
    <source>
        <dbReference type="RuleBase" id="RU000489"/>
    </source>
</evidence>
<evidence type="ECO:0000256" key="7">
    <source>
        <dbReference type="RuleBase" id="RU004453"/>
    </source>
</evidence>
<dbReference type="InterPro" id="IPR029070">
    <property type="entry name" value="Chitinase_insertion_sf"/>
</dbReference>
<dbReference type="SUPFAM" id="SSF51445">
    <property type="entry name" value="(Trans)glycosidases"/>
    <property type="match status" value="1"/>
</dbReference>
<feature type="domain" description="GH18" evidence="9">
    <location>
        <begin position="87"/>
        <end position="469"/>
    </location>
</feature>
<organism evidence="10 11">
    <name type="scientific">Caldimonas brevitalea</name>
    <dbReference type="NCBI Taxonomy" id="413882"/>
    <lineage>
        <taxon>Bacteria</taxon>
        <taxon>Pseudomonadati</taxon>
        <taxon>Pseudomonadota</taxon>
        <taxon>Betaproteobacteria</taxon>
        <taxon>Burkholderiales</taxon>
        <taxon>Sphaerotilaceae</taxon>
        <taxon>Caldimonas</taxon>
    </lineage>
</organism>
<dbReference type="Proteomes" id="UP000035352">
    <property type="component" value="Chromosome"/>
</dbReference>
<dbReference type="PANTHER" id="PTHR11177">
    <property type="entry name" value="CHITINASE"/>
    <property type="match status" value="1"/>
</dbReference>
<evidence type="ECO:0000256" key="5">
    <source>
        <dbReference type="ARBA" id="ARBA00023295"/>
    </source>
</evidence>
<evidence type="ECO:0000256" key="4">
    <source>
        <dbReference type="ARBA" id="ARBA00023024"/>
    </source>
</evidence>
<dbReference type="AlphaFoldDB" id="A0A0G3BJJ2"/>
<dbReference type="Pfam" id="PF00704">
    <property type="entry name" value="Glyco_hydro_18"/>
    <property type="match status" value="1"/>
</dbReference>
<dbReference type="GO" id="GO:0005576">
    <property type="term" value="C:extracellular region"/>
    <property type="evidence" value="ECO:0007669"/>
    <property type="project" value="TreeGrafter"/>
</dbReference>
<dbReference type="PANTHER" id="PTHR11177:SF317">
    <property type="entry name" value="CHITINASE 12-RELATED"/>
    <property type="match status" value="1"/>
</dbReference>
<keyword evidence="4" id="KW-0146">Chitin degradation</keyword>
<dbReference type="PROSITE" id="PS01095">
    <property type="entry name" value="GH18_1"/>
    <property type="match status" value="1"/>
</dbReference>
<feature type="region of interest" description="Disordered" evidence="8">
    <location>
        <begin position="1"/>
        <end position="30"/>
    </location>
</feature>
<evidence type="ECO:0000256" key="8">
    <source>
        <dbReference type="SAM" id="MobiDB-lite"/>
    </source>
</evidence>
<dbReference type="Gene3D" id="3.10.50.10">
    <property type="match status" value="1"/>
</dbReference>
<accession>A0A0G3BJJ2</accession>
<comment type="catalytic activity">
    <reaction evidence="1">
        <text>Random endo-hydrolysis of N-acetyl-beta-D-glucosaminide (1-&gt;4)-beta-linkages in chitin and chitodextrins.</text>
        <dbReference type="EC" id="3.2.1.14"/>
    </reaction>
</comment>
<evidence type="ECO:0000256" key="2">
    <source>
        <dbReference type="ARBA" id="ARBA00012729"/>
    </source>
</evidence>
<dbReference type="SMART" id="SM00636">
    <property type="entry name" value="Glyco_18"/>
    <property type="match status" value="1"/>
</dbReference>
<evidence type="ECO:0000256" key="1">
    <source>
        <dbReference type="ARBA" id="ARBA00000822"/>
    </source>
</evidence>
<name>A0A0G3BJJ2_9BURK</name>
<dbReference type="GO" id="GO:0005975">
    <property type="term" value="P:carbohydrate metabolic process"/>
    <property type="evidence" value="ECO:0007669"/>
    <property type="project" value="InterPro"/>
</dbReference>
<evidence type="ECO:0000313" key="11">
    <source>
        <dbReference type="Proteomes" id="UP000035352"/>
    </source>
</evidence>
<dbReference type="GO" id="GO:0008061">
    <property type="term" value="F:chitin binding"/>
    <property type="evidence" value="ECO:0007669"/>
    <property type="project" value="InterPro"/>
</dbReference>
<dbReference type="InterPro" id="IPR011583">
    <property type="entry name" value="Chitinase_II/V-like_cat"/>
</dbReference>
<dbReference type="InterPro" id="IPR017853">
    <property type="entry name" value="GH"/>
</dbReference>
<dbReference type="GO" id="GO:0008843">
    <property type="term" value="F:endochitinase activity"/>
    <property type="evidence" value="ECO:0007669"/>
    <property type="project" value="UniProtKB-EC"/>
</dbReference>